<accession>A0A292PST9</accession>
<dbReference type="Gene3D" id="1.10.1520.10">
    <property type="entry name" value="Ribonuclease III domain"/>
    <property type="match status" value="2"/>
</dbReference>
<dbReference type="GO" id="GO:0005634">
    <property type="term" value="C:nucleus"/>
    <property type="evidence" value="ECO:0007669"/>
    <property type="project" value="TreeGrafter"/>
</dbReference>
<gene>
    <name evidence="14" type="ORF">GSTUAT00006341001</name>
</gene>
<dbReference type="SUPFAM" id="SSF54768">
    <property type="entry name" value="dsRNA-binding domain-like"/>
    <property type="match status" value="1"/>
</dbReference>
<evidence type="ECO:0000256" key="7">
    <source>
        <dbReference type="ARBA" id="ARBA00023118"/>
    </source>
</evidence>
<keyword evidence="5" id="KW-0347">Helicase</keyword>
<dbReference type="Pfam" id="PF00636">
    <property type="entry name" value="Ribonuclease_3"/>
    <property type="match status" value="2"/>
</dbReference>
<keyword evidence="8" id="KW-0694">RNA-binding</keyword>
<dbReference type="GO" id="GO:0030422">
    <property type="term" value="P:siRNA processing"/>
    <property type="evidence" value="ECO:0007669"/>
    <property type="project" value="TreeGrafter"/>
</dbReference>
<dbReference type="PROSITE" id="PS51327">
    <property type="entry name" value="DICER_DSRBF"/>
    <property type="match status" value="1"/>
</dbReference>
<dbReference type="InterPro" id="IPR000999">
    <property type="entry name" value="RNase_III_dom"/>
</dbReference>
<dbReference type="SMART" id="SM00490">
    <property type="entry name" value="HELICc"/>
    <property type="match status" value="1"/>
</dbReference>
<feature type="region of interest" description="Disordered" evidence="9">
    <location>
        <begin position="425"/>
        <end position="451"/>
    </location>
</feature>
<evidence type="ECO:0000256" key="4">
    <source>
        <dbReference type="ARBA" id="ARBA00022801"/>
    </source>
</evidence>
<evidence type="ECO:0000256" key="1">
    <source>
        <dbReference type="ARBA" id="ARBA00022721"/>
    </source>
</evidence>
<dbReference type="GO" id="GO:0004386">
    <property type="term" value="F:helicase activity"/>
    <property type="evidence" value="ECO:0007669"/>
    <property type="project" value="UniProtKB-KW"/>
</dbReference>
<dbReference type="GO" id="GO:0003723">
    <property type="term" value="F:RNA binding"/>
    <property type="evidence" value="ECO:0007669"/>
    <property type="project" value="UniProtKB-UniRule"/>
</dbReference>
<dbReference type="InterPro" id="IPR038248">
    <property type="entry name" value="Dicer_dimer_sf"/>
</dbReference>
<evidence type="ECO:0000259" key="11">
    <source>
        <dbReference type="PROSITE" id="PS51192"/>
    </source>
</evidence>
<dbReference type="Pfam" id="PF03368">
    <property type="entry name" value="Dicer_dimer"/>
    <property type="match status" value="1"/>
</dbReference>
<feature type="region of interest" description="Disordered" evidence="9">
    <location>
        <begin position="1666"/>
        <end position="1686"/>
    </location>
</feature>
<dbReference type="GO" id="GO:0050688">
    <property type="term" value="P:regulation of defense response to virus"/>
    <property type="evidence" value="ECO:0007669"/>
    <property type="project" value="UniProtKB-KW"/>
</dbReference>
<feature type="domain" description="RNase III" evidence="10">
    <location>
        <begin position="1374"/>
        <end position="1564"/>
    </location>
</feature>
<keyword evidence="4" id="KW-0378">Hydrolase</keyword>
<evidence type="ECO:0000259" key="10">
    <source>
        <dbReference type="PROSITE" id="PS50142"/>
    </source>
</evidence>
<evidence type="ECO:0000259" key="12">
    <source>
        <dbReference type="PROSITE" id="PS51194"/>
    </source>
</evidence>
<dbReference type="Gene3D" id="3.30.160.380">
    <property type="entry name" value="Dicer dimerisation domain"/>
    <property type="match status" value="1"/>
</dbReference>
<dbReference type="CDD" id="cd18802">
    <property type="entry name" value="SF2_C_dicer"/>
    <property type="match status" value="1"/>
</dbReference>
<evidence type="ECO:0000259" key="13">
    <source>
        <dbReference type="PROSITE" id="PS51327"/>
    </source>
</evidence>
<evidence type="ECO:0000256" key="6">
    <source>
        <dbReference type="ARBA" id="ARBA00022840"/>
    </source>
</evidence>
<name>A0A292PST9_9PEZI</name>
<evidence type="ECO:0000256" key="8">
    <source>
        <dbReference type="PROSITE-ProRule" id="PRU00657"/>
    </source>
</evidence>
<dbReference type="PANTHER" id="PTHR14950:SF37">
    <property type="entry name" value="ENDORIBONUCLEASE DICER"/>
    <property type="match status" value="1"/>
</dbReference>
<organism evidence="14 15">
    <name type="scientific">Tuber aestivum</name>
    <name type="common">summer truffle</name>
    <dbReference type="NCBI Taxonomy" id="59557"/>
    <lineage>
        <taxon>Eukaryota</taxon>
        <taxon>Fungi</taxon>
        <taxon>Dikarya</taxon>
        <taxon>Ascomycota</taxon>
        <taxon>Pezizomycotina</taxon>
        <taxon>Pezizomycetes</taxon>
        <taxon>Pezizales</taxon>
        <taxon>Tuberaceae</taxon>
        <taxon>Tuber</taxon>
    </lineage>
</organism>
<dbReference type="Pfam" id="PF00270">
    <property type="entry name" value="DEAD"/>
    <property type="match status" value="1"/>
</dbReference>
<dbReference type="GO" id="GO:0051607">
    <property type="term" value="P:defense response to virus"/>
    <property type="evidence" value="ECO:0007669"/>
    <property type="project" value="UniProtKB-KW"/>
</dbReference>
<keyword evidence="7" id="KW-0051">Antiviral defense</keyword>
<dbReference type="SUPFAM" id="SSF52540">
    <property type="entry name" value="P-loop containing nucleoside triphosphate hydrolases"/>
    <property type="match status" value="1"/>
</dbReference>
<dbReference type="EMBL" id="LN891077">
    <property type="protein sequence ID" value="CUS09540.1"/>
    <property type="molecule type" value="Genomic_DNA"/>
</dbReference>
<dbReference type="InterPro" id="IPR005034">
    <property type="entry name" value="Dicer_dimerisation"/>
</dbReference>
<protein>
    <recommendedName>
        <fullName evidence="16">Dicer-like protein 1</fullName>
    </recommendedName>
</protein>
<keyword evidence="1" id="KW-0930">Antiviral protein</keyword>
<dbReference type="CDD" id="cd18034">
    <property type="entry name" value="DEXHc_dicer"/>
    <property type="match status" value="1"/>
</dbReference>
<dbReference type="SMART" id="SM00535">
    <property type="entry name" value="RIBOc"/>
    <property type="match status" value="2"/>
</dbReference>
<evidence type="ECO:0000256" key="5">
    <source>
        <dbReference type="ARBA" id="ARBA00022806"/>
    </source>
</evidence>
<feature type="domain" description="Dicer dsRNA-binding fold" evidence="13">
    <location>
        <begin position="811"/>
        <end position="924"/>
    </location>
</feature>
<dbReference type="SMART" id="SM00487">
    <property type="entry name" value="DEXDc"/>
    <property type="match status" value="1"/>
</dbReference>
<reference evidence="14" key="1">
    <citation type="submission" date="2015-10" db="EMBL/GenBank/DDBJ databases">
        <authorList>
            <person name="Regsiter A."/>
            <person name="william w."/>
        </authorList>
    </citation>
    <scope>NUCLEOTIDE SEQUENCE</scope>
    <source>
        <strain evidence="14">Montdore</strain>
    </source>
</reference>
<keyword evidence="3" id="KW-0547">Nucleotide-binding</keyword>
<evidence type="ECO:0000313" key="14">
    <source>
        <dbReference type="EMBL" id="CUS09540.1"/>
    </source>
</evidence>
<dbReference type="SUPFAM" id="SSF69065">
    <property type="entry name" value="RNase III domain-like"/>
    <property type="match status" value="2"/>
</dbReference>
<keyword evidence="15" id="KW-1185">Reference proteome</keyword>
<feature type="domain" description="Helicase ATP-binding" evidence="11">
    <location>
        <begin position="36"/>
        <end position="217"/>
    </location>
</feature>
<dbReference type="Gene3D" id="3.40.50.300">
    <property type="entry name" value="P-loop containing nucleotide triphosphate hydrolases"/>
    <property type="match status" value="2"/>
</dbReference>
<dbReference type="GO" id="GO:0005524">
    <property type="term" value="F:ATP binding"/>
    <property type="evidence" value="ECO:0007669"/>
    <property type="project" value="UniProtKB-KW"/>
</dbReference>
<feature type="domain" description="RNase III" evidence="10">
    <location>
        <begin position="1187"/>
        <end position="1332"/>
    </location>
</feature>
<dbReference type="PROSITE" id="PS51194">
    <property type="entry name" value="HELICASE_CTER"/>
    <property type="match status" value="1"/>
</dbReference>
<comment type="similarity">
    <text evidence="8">Belongs to the helicase family. Dicer subfamily.</text>
</comment>
<dbReference type="Pfam" id="PF00271">
    <property type="entry name" value="Helicase_C"/>
    <property type="match status" value="1"/>
</dbReference>
<dbReference type="Proteomes" id="UP001412239">
    <property type="component" value="Unassembled WGS sequence"/>
</dbReference>
<dbReference type="InterPro" id="IPR011545">
    <property type="entry name" value="DEAD/DEAH_box_helicase_dom"/>
</dbReference>
<sequence>MDDSVGMAANGVGNGVGTPRSKDPPEERARAYQMEMFEESLKRNIVVTMDTGSGKTHIAVLRIQAQLEKGEDKLSWFLVPNVSLGNQQYEVLKASLPPVNIQFLSGGDKVDKWSDQEIWDEILGIKDNDHAVVVSTHQVLLDALTHGFVRMQGIGLIVFDEAHHCVGQHPANRIMQEFYHPRARKGLDVPAVLGLTASPVVKSTPDQLRHVSSKLWIGVLANRMCARVIEANLNAISRTPVRNREELLRHVHPPVLKRIVYKSSFEEYELIDPSLLEDATDRANGDKKRKFSETMWPEARAINPIGSSEKAAEILGKAIAPQEKIPMPEVTKSKSRTTFNFPAVDSAPSSGVKTPDTFDTALENNEITDDIDEYEEIDPLTGEPYRKRGSEVEFEMIDPLTAEPYGGGGPCTPVTRGEEYELIDPLTGEPYVNPPTGRTSEGTTRSVTPSRGEFHGAMELDEVYLTRDGASTDNGPSALESLQLAEAAMDIRQDPYIRALQSSEPPDLERIEMTLAKRNTYCQVQMRGLLNKAVHIRKEFGVWGVDCYLKHAIQKAIKFADEEDPESMWMEWNSEEKRYLKSILSKITVPRNIGPIAGRLSDKVERLIEVLLGEYRDDGGKFAGLIFVEQRVGVSILAEILKTDPRTKDIFRVGTVVGVSEGNGRTRKAIYELVNLKGQYETIEDFRSGKKNLVVSTSVVEEGMDIPACRLVVCFSLPPNLKSFIQRRGRARMAKSNYVLMFSESDSQGKIDKFKQLEMDMIEEYLDETRKLKAETGTETEEPDEDGVLSKGKNRRFLIESTGALLTLDSAVSHLHHFCNCLPQGEYMDLRPIFHTRIVNQEQLDIQEARGSGSSVRPFYKAEVLLPNCIAPEVRRAESRESWITERWAKRDAAFEAYLALRQLQGDPLIDDHLMPLLQTDPDIADATKKLEKRPSKVAVDNTMDPWSEKKWEEDTVAFATPIALNMPSSGCPVVVEIITHFACPDVAKIMVYRTNSDIGEVIVGPSRCLGVNPRIIERGKKTTYALLSCIFGSRMKPGVKDFPYLFVPKNEADDWVEGGDEVPITLLEAYRTQEAGSDIGIIKDNSQNGVRYVIQRWRNGVTPEEHENLLERYKGRDIDPKGVFIEAIRLSGRRDFLHPESNEPSSEIPTLLIPALCTVDAVPWKYSQLAMYLPGVIRRIEMSFIAADLERTLLHPVGFNSIPKMVTALSASSARESTDYQRLEFLGDSVLKFLTSVNLLDEHPFWHEGYLTRKKEQMVANSRLARAAIDNRLAKWIITDIFTGSKWRPRYVISEEEEFPDKKRKGPKQLSTKILADVVEALIGAAYLEGGYSKALKVIRAFGLNINWKPLKERTGSLLHRASQYPEVHLLHLKGLESLIGYHFTHKALLLEAITHPSWESDMTSLSYQRMEFLGDALLDMVVVNHLFFSPRNLSHIDMHLYKSSVVNGNFLAYLSLRCAVDVKGYGVSQRAQSTEVEIVNKSRKVELWKFIRHQHQQIQHAQKICSKRYEEDLRDSVQTALDYGKDYPWTELSPLESDKSGRNKFLSDVVEAIIGAVFIDSGGDFETVKSLAERLGILRVLKRLVADHVDVTHPVKKLGEAVAANGQGTVHYVQSVEAGGYSCTVMVNEEKLLNVRAASRSEARTKAAELALSVFMERVKNEKFPPGTARKRRGENDDDDESEYGYEDYVGEEEDEYSIHGNFDSGAPAKDMPNGVGTAIGRRKVFEDEASHVDLKIGDLDTVLDSC</sequence>
<feature type="compositionally biased region" description="Polar residues" evidence="9">
    <location>
        <begin position="436"/>
        <end position="449"/>
    </location>
</feature>
<keyword evidence="2" id="KW-0677">Repeat</keyword>
<dbReference type="GO" id="GO:0004525">
    <property type="term" value="F:ribonuclease III activity"/>
    <property type="evidence" value="ECO:0007669"/>
    <property type="project" value="InterPro"/>
</dbReference>
<dbReference type="InterPro" id="IPR001650">
    <property type="entry name" value="Helicase_C-like"/>
</dbReference>
<dbReference type="InterPro" id="IPR014001">
    <property type="entry name" value="Helicase_ATP-bd"/>
</dbReference>
<dbReference type="CDD" id="cd00593">
    <property type="entry name" value="RIBOc"/>
    <property type="match status" value="2"/>
</dbReference>
<evidence type="ECO:0000313" key="15">
    <source>
        <dbReference type="Proteomes" id="UP001412239"/>
    </source>
</evidence>
<evidence type="ECO:0000256" key="2">
    <source>
        <dbReference type="ARBA" id="ARBA00022737"/>
    </source>
</evidence>
<dbReference type="InterPro" id="IPR036389">
    <property type="entry name" value="RNase_III_sf"/>
</dbReference>
<evidence type="ECO:0000256" key="3">
    <source>
        <dbReference type="ARBA" id="ARBA00022741"/>
    </source>
</evidence>
<proteinExistence type="inferred from homology"/>
<dbReference type="GO" id="GO:0005737">
    <property type="term" value="C:cytoplasm"/>
    <property type="evidence" value="ECO:0007669"/>
    <property type="project" value="TreeGrafter"/>
</dbReference>
<evidence type="ECO:0008006" key="16">
    <source>
        <dbReference type="Google" id="ProtNLM"/>
    </source>
</evidence>
<keyword evidence="6" id="KW-0067">ATP-binding</keyword>
<dbReference type="PROSITE" id="PS50142">
    <property type="entry name" value="RNASE_3_2"/>
    <property type="match status" value="2"/>
</dbReference>
<feature type="compositionally biased region" description="Low complexity" evidence="9">
    <location>
        <begin position="1"/>
        <end position="11"/>
    </location>
</feature>
<dbReference type="PROSITE" id="PS00517">
    <property type="entry name" value="RNASE_3_1"/>
    <property type="match status" value="2"/>
</dbReference>
<feature type="region of interest" description="Disordered" evidence="9">
    <location>
        <begin position="1"/>
        <end position="27"/>
    </location>
</feature>
<dbReference type="InterPro" id="IPR027417">
    <property type="entry name" value="P-loop_NTPase"/>
</dbReference>
<dbReference type="PROSITE" id="PS51192">
    <property type="entry name" value="HELICASE_ATP_BIND_1"/>
    <property type="match status" value="1"/>
</dbReference>
<evidence type="ECO:0000256" key="9">
    <source>
        <dbReference type="SAM" id="MobiDB-lite"/>
    </source>
</evidence>
<feature type="domain" description="Helicase C-terminal" evidence="12">
    <location>
        <begin position="603"/>
        <end position="773"/>
    </location>
</feature>
<dbReference type="PANTHER" id="PTHR14950">
    <property type="entry name" value="DICER-RELATED"/>
    <property type="match status" value="1"/>
</dbReference>